<dbReference type="Proteomes" id="UP000192678">
    <property type="component" value="Unassembled WGS sequence"/>
</dbReference>
<keyword evidence="2" id="KW-1185">Reference proteome</keyword>
<reference evidence="1 2" key="1">
    <citation type="submission" date="2017-04" db="EMBL/GenBank/DDBJ databases">
        <authorList>
            <person name="Afonso C.L."/>
            <person name="Miller P.J."/>
            <person name="Scott M.A."/>
            <person name="Spackman E."/>
            <person name="Goraichik I."/>
            <person name="Dimitrov K.M."/>
            <person name="Suarez D.L."/>
            <person name="Swayne D.E."/>
        </authorList>
    </citation>
    <scope>NUCLEOTIDE SEQUENCE [LARGE SCALE GENOMIC DNA]</scope>
    <source>
        <strain evidence="1 2">DSM 19625</strain>
    </source>
</reference>
<name>A0A1W2A0G4_9SPHI</name>
<evidence type="ECO:0000313" key="2">
    <source>
        <dbReference type="Proteomes" id="UP000192678"/>
    </source>
</evidence>
<organism evidence="1 2">
    <name type="scientific">Pedobacter nyackensis</name>
    <dbReference type="NCBI Taxonomy" id="475255"/>
    <lineage>
        <taxon>Bacteria</taxon>
        <taxon>Pseudomonadati</taxon>
        <taxon>Bacteroidota</taxon>
        <taxon>Sphingobacteriia</taxon>
        <taxon>Sphingobacteriales</taxon>
        <taxon>Sphingobacteriaceae</taxon>
        <taxon>Pedobacter</taxon>
    </lineage>
</organism>
<proteinExistence type="predicted"/>
<dbReference type="AlphaFoldDB" id="A0A1W2A0G4"/>
<protein>
    <submittedName>
        <fullName evidence="1">Uncharacterized protein</fullName>
    </submittedName>
</protein>
<dbReference type="EMBL" id="FWYB01000001">
    <property type="protein sequence ID" value="SMC54123.1"/>
    <property type="molecule type" value="Genomic_DNA"/>
</dbReference>
<sequence length="234" mass="26166">MQIGYNLRSPLQESFAGESGLNRNIMGILRKGIFGGFEKKTGALIGRRVKGKSIIYARQRKNAKLRTVAQLDQQLRFDLANSILKWFSDLIAVGFKRIAGKGSAFNAAVRYNFSALVTGISPDYVIDYSKLVYSRGSLEGPHRPSISRLSDGLQVSWLPDVQTRFNQYSDKATFVIYCPDREMFMKFPEHVIRSAMGCFLPLPVGLTDVSLYAWMSFINADGKLVSDSVYLGVI</sequence>
<gene>
    <name evidence="1" type="ORF">SAMN04488101_101219</name>
</gene>
<dbReference type="Pfam" id="PF19781">
    <property type="entry name" value="DUF6266"/>
    <property type="match status" value="1"/>
</dbReference>
<dbReference type="STRING" id="475255.SAMN04488101_101219"/>
<dbReference type="InterPro" id="IPR046233">
    <property type="entry name" value="DUF6266"/>
</dbReference>
<accession>A0A1W2A0G4</accession>
<evidence type="ECO:0000313" key="1">
    <source>
        <dbReference type="EMBL" id="SMC54123.1"/>
    </source>
</evidence>